<organism evidence="2 3">
    <name type="scientific">Protopolystoma xenopodis</name>
    <dbReference type="NCBI Taxonomy" id="117903"/>
    <lineage>
        <taxon>Eukaryota</taxon>
        <taxon>Metazoa</taxon>
        <taxon>Spiralia</taxon>
        <taxon>Lophotrochozoa</taxon>
        <taxon>Platyhelminthes</taxon>
        <taxon>Monogenea</taxon>
        <taxon>Polyopisthocotylea</taxon>
        <taxon>Polystomatidea</taxon>
        <taxon>Polystomatidae</taxon>
        <taxon>Protopolystoma</taxon>
    </lineage>
</organism>
<reference evidence="2" key="1">
    <citation type="submission" date="2018-11" db="EMBL/GenBank/DDBJ databases">
        <authorList>
            <consortium name="Pathogen Informatics"/>
        </authorList>
    </citation>
    <scope>NUCLEOTIDE SEQUENCE</scope>
</reference>
<dbReference type="AlphaFoldDB" id="A0A3S5CMX3"/>
<comment type="caution">
    <text evidence="2">The sequence shown here is derived from an EMBL/GenBank/DDBJ whole genome shotgun (WGS) entry which is preliminary data.</text>
</comment>
<gene>
    <name evidence="2" type="ORF">PXEA_LOCUS27439</name>
</gene>
<feature type="region of interest" description="Disordered" evidence="1">
    <location>
        <begin position="44"/>
        <end position="64"/>
    </location>
</feature>
<evidence type="ECO:0000313" key="2">
    <source>
        <dbReference type="EMBL" id="VEL33999.1"/>
    </source>
</evidence>
<name>A0A3S5CMX3_9PLAT</name>
<proteinExistence type="predicted"/>
<evidence type="ECO:0000256" key="1">
    <source>
        <dbReference type="SAM" id="MobiDB-lite"/>
    </source>
</evidence>
<keyword evidence="3" id="KW-1185">Reference proteome</keyword>
<dbReference type="Proteomes" id="UP000784294">
    <property type="component" value="Unassembled WGS sequence"/>
</dbReference>
<accession>A0A3S5CMX3</accession>
<evidence type="ECO:0000313" key="3">
    <source>
        <dbReference type="Proteomes" id="UP000784294"/>
    </source>
</evidence>
<dbReference type="EMBL" id="CAAALY010246802">
    <property type="protein sequence ID" value="VEL33999.1"/>
    <property type="molecule type" value="Genomic_DNA"/>
</dbReference>
<protein>
    <submittedName>
        <fullName evidence="2">Uncharacterized protein</fullName>
    </submittedName>
</protein>
<sequence length="119" mass="12833">MPFDRRTTATTNCQGSPLHTGHVICPLPTQQMLASTHCQLPVPTVDSPRAKRSPLPPRGTQATLFRPTPLTTRLRGSLSHCAPTPAPLTTSYPVPANINLSLLFCRTGHLFPVSLLSQA</sequence>